<dbReference type="eggNOG" id="arCOG02145">
    <property type="taxonomic scope" value="Archaea"/>
</dbReference>
<proteinExistence type="inferred from homology"/>
<feature type="domain" description="Transcription factor CBF/NF-Y/archaeal histone" evidence="8">
    <location>
        <begin position="15"/>
        <end position="75"/>
    </location>
</feature>
<dbReference type="NCBIfam" id="NF043032">
    <property type="entry name" value="archaea_histone"/>
    <property type="match status" value="1"/>
</dbReference>
<dbReference type="Pfam" id="PF00808">
    <property type="entry name" value="CBFD_NFYB_HMF"/>
    <property type="match status" value="1"/>
</dbReference>
<sequence length="112" mass="12865">MPYDSKDKIRGLIMIPKGTVKRIMKENTDMNVSAESVVALVEILQEMVVTTTKIAEENAAKDKRKTLKARDIEQCDAERLRKKVIEVSERTEKVNMLTNEILNVIANELERY</sequence>
<keyword evidence="6" id="KW-0963">Cytoplasm</keyword>
<keyword evidence="5" id="KW-0158">Chromosome</keyword>
<dbReference type="STRING" id="267377.MMP1015"/>
<dbReference type="KEGG" id="mmp:MMP1015"/>
<dbReference type="HOGENOM" id="CLU_2340228_0_0_2"/>
<evidence type="ECO:0000256" key="1">
    <source>
        <dbReference type="ARBA" id="ARBA00003773"/>
    </source>
</evidence>
<dbReference type="PATRIC" id="fig|267377.15.peg.1045"/>
<evidence type="ECO:0000259" key="8">
    <source>
        <dbReference type="Pfam" id="PF00808"/>
    </source>
</evidence>
<evidence type="ECO:0000313" key="9">
    <source>
        <dbReference type="EMBL" id="CAF30571.1"/>
    </source>
</evidence>
<comment type="similarity">
    <text evidence="4">Belongs to the archaeal histone HMF family.</text>
</comment>
<gene>
    <name evidence="9" type="ordered locus">MMP1015</name>
</gene>
<dbReference type="Proteomes" id="UP000000590">
    <property type="component" value="Chromosome"/>
</dbReference>
<dbReference type="SMR" id="Q6LYH6"/>
<evidence type="ECO:0000256" key="6">
    <source>
        <dbReference type="ARBA" id="ARBA00022490"/>
    </source>
</evidence>
<dbReference type="GO" id="GO:0005737">
    <property type="term" value="C:cytoplasm"/>
    <property type="evidence" value="ECO:0007669"/>
    <property type="project" value="UniProtKB-SubCell"/>
</dbReference>
<evidence type="ECO:0000256" key="4">
    <source>
        <dbReference type="ARBA" id="ARBA00008264"/>
    </source>
</evidence>
<evidence type="ECO:0000256" key="5">
    <source>
        <dbReference type="ARBA" id="ARBA00022454"/>
    </source>
</evidence>
<dbReference type="InterPro" id="IPR050004">
    <property type="entry name" value="HmfB-like"/>
</dbReference>
<comment type="function">
    <text evidence="1">Binds and compact DNA (95 to 150 base pairs) to form nucleosome-like structures that contain positive DNA supercoils. Increases the resistance of DNA to thermal denaturation (in vitro).</text>
</comment>
<keyword evidence="10" id="KW-1185">Reference proteome</keyword>
<reference evidence="9 10" key="1">
    <citation type="journal article" date="2004" name="J. Bacteriol.">
        <title>Complete genome sequence of the genetically tractable hydrogenotrophic methanogen Methanococcus maripaludis.</title>
        <authorList>
            <person name="Hendrickson E.L."/>
            <person name="Kaul R."/>
            <person name="Zhou Y."/>
            <person name="Bovee D."/>
            <person name="Chapman P."/>
            <person name="Chung J."/>
            <person name="Conway de Macario E."/>
            <person name="Dodsworth J.A."/>
            <person name="Gillett W."/>
            <person name="Graham D.E."/>
            <person name="Hackett M."/>
            <person name="Haydock A.K."/>
            <person name="Kang A."/>
            <person name="Land M.L."/>
            <person name="Levy R."/>
            <person name="Lie T.J."/>
            <person name="Major T.A."/>
            <person name="Moore B.C."/>
            <person name="Porat I."/>
            <person name="Palmeiri A."/>
            <person name="Rouse G."/>
            <person name="Saenphimmachak C."/>
            <person name="Soll D."/>
            <person name="Van Dien S."/>
            <person name="Wang T."/>
            <person name="Whitman W.B."/>
            <person name="Xia Q."/>
            <person name="Zhang Y."/>
            <person name="Larimer F.W."/>
            <person name="Olson M.V."/>
            <person name="Leigh J.A."/>
        </authorList>
    </citation>
    <scope>NUCLEOTIDE SEQUENCE [LARGE SCALE GENOMIC DNA]</scope>
    <source>
        <strain evidence="10">S2 / LL</strain>
    </source>
</reference>
<evidence type="ECO:0000256" key="3">
    <source>
        <dbReference type="ARBA" id="ARBA00004496"/>
    </source>
</evidence>
<dbReference type="Gene3D" id="1.10.20.10">
    <property type="entry name" value="Histone, subunit A"/>
    <property type="match status" value="1"/>
</dbReference>
<dbReference type="InterPro" id="IPR009072">
    <property type="entry name" value="Histone-fold"/>
</dbReference>
<comment type="subcellular location">
    <subcellularLocation>
        <location evidence="2">Chromosome</location>
    </subcellularLocation>
    <subcellularLocation>
        <location evidence="3">Cytoplasm</location>
    </subcellularLocation>
</comment>
<dbReference type="EMBL" id="BX950229">
    <property type="protein sequence ID" value="CAF30571.1"/>
    <property type="molecule type" value="Genomic_DNA"/>
</dbReference>
<evidence type="ECO:0000256" key="7">
    <source>
        <dbReference type="ARBA" id="ARBA00023125"/>
    </source>
</evidence>
<dbReference type="GO" id="GO:0046982">
    <property type="term" value="F:protein heterodimerization activity"/>
    <property type="evidence" value="ECO:0007669"/>
    <property type="project" value="InterPro"/>
</dbReference>
<accession>Q6LYH6</accession>
<keyword evidence="7" id="KW-0238">DNA-binding</keyword>
<evidence type="ECO:0000256" key="2">
    <source>
        <dbReference type="ARBA" id="ARBA00004286"/>
    </source>
</evidence>
<dbReference type="CDD" id="cd22909">
    <property type="entry name" value="HFD_archaea_histone-like"/>
    <property type="match status" value="1"/>
</dbReference>
<evidence type="ECO:0000313" key="10">
    <source>
        <dbReference type="Proteomes" id="UP000000590"/>
    </source>
</evidence>
<dbReference type="InterPro" id="IPR003958">
    <property type="entry name" value="CBFA_NFYB_domain"/>
</dbReference>
<protein>
    <submittedName>
        <fullName evidence="9">Transcription factor CBF/NF-Y/archaeal histone:Histone-fold/TFIID-TAF/NF-Y domain</fullName>
    </submittedName>
</protein>
<dbReference type="GO" id="GO:0003677">
    <property type="term" value="F:DNA binding"/>
    <property type="evidence" value="ECO:0007669"/>
    <property type="project" value="UniProtKB-KW"/>
</dbReference>
<dbReference type="AlphaFoldDB" id="Q6LYH6"/>
<dbReference type="SUPFAM" id="SSF47113">
    <property type="entry name" value="Histone-fold"/>
    <property type="match status" value="1"/>
</dbReference>
<name>Q6LYH6_METMP</name>
<dbReference type="EnsemblBacteria" id="CAF30571">
    <property type="protein sequence ID" value="CAF30571"/>
    <property type="gene ID" value="MMP1015"/>
</dbReference>
<organism evidence="10">
    <name type="scientific">Methanococcus maripaludis (strain DSM 14266 / JCM 13030 / NBRC 101832 / S2 / LL)</name>
    <dbReference type="NCBI Taxonomy" id="267377"/>
    <lineage>
        <taxon>Archaea</taxon>
        <taxon>Methanobacteriati</taxon>
        <taxon>Methanobacteriota</taxon>
        <taxon>Methanomada group</taxon>
        <taxon>Methanococci</taxon>
        <taxon>Methanococcales</taxon>
        <taxon>Methanococcaceae</taxon>
        <taxon>Methanococcus</taxon>
    </lineage>
</organism>
<dbReference type="GO" id="GO:0005694">
    <property type="term" value="C:chromosome"/>
    <property type="evidence" value="ECO:0007669"/>
    <property type="project" value="UniProtKB-SubCell"/>
</dbReference>